<dbReference type="OrthoDB" id="2013972at2759"/>
<sequence length="324" mass="36747">MTTEEIVPGDVEDGDSAYGDDLSTWTQSLRSSVLAGVKEHGRQYHSYQSSTNYFMPEDQDEQERLELQHHAFLLTLNNELQAAPIDPKDIKEVLDLGTGPGHWAIDFADAHPSANVTGTDLSAVQPTLTPPNCRFIVDDFTKEWLHPQKFSFIHGRMLNLSFDEPPGFFKKAFDALEPGGWFEMLDTTLPIESDDGTIPEDSAVQQWCTAMAKAMKTVGKDWDWSKHYGEYMEQVGFTNVRQTTMKWPMNGWPKDAKYKMLGKITYVNVLAGLEAFSYRPLMNFLGWSKDEVDILLARARKEAKDHTIHAYYPLVVAYGQKPKV</sequence>
<dbReference type="SUPFAM" id="SSF53335">
    <property type="entry name" value="S-adenosyl-L-methionine-dependent methyltransferases"/>
    <property type="match status" value="1"/>
</dbReference>
<dbReference type="VEuPathDB" id="FungiDB:AB675_8558"/>
<gene>
    <name evidence="1" type="ORF">AB675_8558</name>
</gene>
<dbReference type="Gene3D" id="3.40.50.150">
    <property type="entry name" value="Vaccinia Virus protein VP39"/>
    <property type="match status" value="1"/>
</dbReference>
<keyword evidence="2" id="KW-1185">Reference proteome</keyword>
<name>A0A0N1HWF0_9EURO</name>
<dbReference type="AlphaFoldDB" id="A0A0N1HWF0"/>
<evidence type="ECO:0000313" key="2">
    <source>
        <dbReference type="Proteomes" id="UP000038010"/>
    </source>
</evidence>
<dbReference type="CDD" id="cd02440">
    <property type="entry name" value="AdoMet_MTases"/>
    <property type="match status" value="1"/>
</dbReference>
<evidence type="ECO:0008006" key="3">
    <source>
        <dbReference type="Google" id="ProtNLM"/>
    </source>
</evidence>
<dbReference type="STRING" id="1664694.A0A0N1HWF0"/>
<evidence type="ECO:0000313" key="1">
    <source>
        <dbReference type="EMBL" id="KPI44500.1"/>
    </source>
</evidence>
<dbReference type="PANTHER" id="PTHR43591">
    <property type="entry name" value="METHYLTRANSFERASE"/>
    <property type="match status" value="1"/>
</dbReference>
<dbReference type="RefSeq" id="XP_018004463.1">
    <property type="nucleotide sequence ID" value="XM_018149012.1"/>
</dbReference>
<dbReference type="Proteomes" id="UP000038010">
    <property type="component" value="Unassembled WGS sequence"/>
</dbReference>
<dbReference type="GO" id="GO:0008168">
    <property type="term" value="F:methyltransferase activity"/>
    <property type="evidence" value="ECO:0007669"/>
    <property type="project" value="TreeGrafter"/>
</dbReference>
<reference evidence="1 2" key="1">
    <citation type="submission" date="2015-06" db="EMBL/GenBank/DDBJ databases">
        <title>Draft genome of the ant-associated black yeast Phialophora attae CBS 131958.</title>
        <authorList>
            <person name="Moreno L.F."/>
            <person name="Stielow B.J."/>
            <person name="de Hoog S."/>
            <person name="Vicente V.A."/>
            <person name="Weiss V.A."/>
            <person name="de Vries M."/>
            <person name="Cruz L.M."/>
            <person name="Souza E.M."/>
        </authorList>
    </citation>
    <scope>NUCLEOTIDE SEQUENCE [LARGE SCALE GENOMIC DNA]</scope>
    <source>
        <strain evidence="1 2">CBS 131958</strain>
    </source>
</reference>
<accession>A0A0N1HWF0</accession>
<dbReference type="InterPro" id="IPR029063">
    <property type="entry name" value="SAM-dependent_MTases_sf"/>
</dbReference>
<dbReference type="PANTHER" id="PTHR43591:SF24">
    <property type="entry name" value="2-METHOXY-6-POLYPRENYL-1,4-BENZOQUINOL METHYLASE, MITOCHONDRIAL"/>
    <property type="match status" value="1"/>
</dbReference>
<dbReference type="EMBL" id="LFJN01000003">
    <property type="protein sequence ID" value="KPI44500.1"/>
    <property type="molecule type" value="Genomic_DNA"/>
</dbReference>
<protein>
    <recommendedName>
        <fullName evidence="3">S-adenosyl-L-methionine-dependent methyltransferase</fullName>
    </recommendedName>
</protein>
<proteinExistence type="predicted"/>
<organism evidence="1 2">
    <name type="scientific">Cyphellophora attinorum</name>
    <dbReference type="NCBI Taxonomy" id="1664694"/>
    <lineage>
        <taxon>Eukaryota</taxon>
        <taxon>Fungi</taxon>
        <taxon>Dikarya</taxon>
        <taxon>Ascomycota</taxon>
        <taxon>Pezizomycotina</taxon>
        <taxon>Eurotiomycetes</taxon>
        <taxon>Chaetothyriomycetidae</taxon>
        <taxon>Chaetothyriales</taxon>
        <taxon>Cyphellophoraceae</taxon>
        <taxon>Cyphellophora</taxon>
    </lineage>
</organism>
<comment type="caution">
    <text evidence="1">The sequence shown here is derived from an EMBL/GenBank/DDBJ whole genome shotgun (WGS) entry which is preliminary data.</text>
</comment>
<dbReference type="Pfam" id="PF13489">
    <property type="entry name" value="Methyltransf_23"/>
    <property type="match status" value="1"/>
</dbReference>
<dbReference type="GeneID" id="28740892"/>